<dbReference type="Gene3D" id="3.40.640.10">
    <property type="entry name" value="Type I PLP-dependent aspartate aminotransferase-like (Major domain)"/>
    <property type="match status" value="1"/>
</dbReference>
<dbReference type="NCBIfam" id="NF003417">
    <property type="entry name" value="PRK04813.1"/>
    <property type="match status" value="2"/>
</dbReference>
<keyword evidence="2" id="KW-0596">Phosphopantetheine</keyword>
<dbReference type="InterPro" id="IPR016035">
    <property type="entry name" value="Acyl_Trfase/lysoPLipase"/>
</dbReference>
<accession>A0AAQ1GCA3</accession>
<dbReference type="PROSITE" id="PS52004">
    <property type="entry name" value="KS3_2"/>
    <property type="match status" value="1"/>
</dbReference>
<comment type="similarity">
    <text evidence="6">In the C-terminal section; belongs to the NRP synthetase family.</text>
</comment>
<dbReference type="EMBL" id="FNZM01000002">
    <property type="protein sequence ID" value="SEJ10180.1"/>
    <property type="molecule type" value="Genomic_DNA"/>
</dbReference>
<dbReference type="InterPro" id="IPR018201">
    <property type="entry name" value="Ketoacyl_synth_AS"/>
</dbReference>
<name>A0AAQ1GCA3_9BURK</name>
<dbReference type="InterPro" id="IPR010071">
    <property type="entry name" value="AA_adenyl_dom"/>
</dbReference>
<evidence type="ECO:0000256" key="1">
    <source>
        <dbReference type="ARBA" id="ARBA00001933"/>
    </source>
</evidence>
<reference evidence="9 10" key="1">
    <citation type="submission" date="2016-10" db="EMBL/GenBank/DDBJ databases">
        <authorList>
            <person name="Varghese N."/>
            <person name="Submissions S."/>
        </authorList>
    </citation>
    <scope>NUCLEOTIDE SEQUENCE [LARGE SCALE GENOMIC DNA]</scope>
    <source>
        <strain evidence="9 10">LMG 22274</strain>
    </source>
</reference>
<dbReference type="RefSeq" id="WP_074981678.1">
    <property type="nucleotide sequence ID" value="NZ_CADFGN010000002.1"/>
</dbReference>
<dbReference type="PROSITE" id="PS50075">
    <property type="entry name" value="CARRIER"/>
    <property type="match status" value="3"/>
</dbReference>
<comment type="cofactor">
    <cofactor evidence="1">
        <name>pyridoxal 5'-phosphate</name>
        <dbReference type="ChEBI" id="CHEBI:597326"/>
    </cofactor>
</comment>
<dbReference type="InterPro" id="IPR014030">
    <property type="entry name" value="Ketoacyl_synth_N"/>
</dbReference>
<dbReference type="Gene3D" id="3.40.47.10">
    <property type="match status" value="1"/>
</dbReference>
<dbReference type="SUPFAM" id="SSF53383">
    <property type="entry name" value="PLP-dependent transferases"/>
    <property type="match status" value="1"/>
</dbReference>
<dbReference type="Pfam" id="PF00109">
    <property type="entry name" value="ketoacyl-synt"/>
    <property type="match status" value="1"/>
</dbReference>
<dbReference type="InterPro" id="IPR020841">
    <property type="entry name" value="PKS_Beta-ketoAc_synthase_dom"/>
</dbReference>
<dbReference type="Pfam" id="PF00668">
    <property type="entry name" value="Condensation"/>
    <property type="match status" value="1"/>
</dbReference>
<evidence type="ECO:0000313" key="9">
    <source>
        <dbReference type="EMBL" id="SEJ10180.1"/>
    </source>
</evidence>
<dbReference type="InterPro" id="IPR049704">
    <property type="entry name" value="Aminotrans_3_PPA_site"/>
</dbReference>
<evidence type="ECO:0000256" key="3">
    <source>
        <dbReference type="ARBA" id="ARBA00022553"/>
    </source>
</evidence>
<feature type="domain" description="Ketosynthase family 3 (KS3)" evidence="8">
    <location>
        <begin position="626"/>
        <end position="1058"/>
    </location>
</feature>
<dbReference type="PANTHER" id="PTHR45527">
    <property type="entry name" value="NONRIBOSOMAL PEPTIDE SYNTHETASE"/>
    <property type="match status" value="1"/>
</dbReference>
<dbReference type="InterPro" id="IPR001242">
    <property type="entry name" value="Condensation_dom"/>
</dbReference>
<dbReference type="NCBIfam" id="TIGR01733">
    <property type="entry name" value="AA-adenyl-dom"/>
    <property type="match status" value="2"/>
</dbReference>
<feature type="domain" description="Carrier" evidence="7">
    <location>
        <begin position="532"/>
        <end position="610"/>
    </location>
</feature>
<dbReference type="PANTHER" id="PTHR45527:SF1">
    <property type="entry name" value="FATTY ACID SYNTHASE"/>
    <property type="match status" value="1"/>
</dbReference>
<dbReference type="SUPFAM" id="SSF52151">
    <property type="entry name" value="FabD/lysophospholipase-like"/>
    <property type="match status" value="1"/>
</dbReference>
<dbReference type="InterPro" id="IPR016036">
    <property type="entry name" value="Malonyl_transacylase_ACP-bd"/>
</dbReference>
<dbReference type="InterPro" id="IPR045851">
    <property type="entry name" value="AMP-bd_C_sf"/>
</dbReference>
<dbReference type="PROSITE" id="PS00600">
    <property type="entry name" value="AA_TRANSFER_CLASS_3"/>
    <property type="match status" value="1"/>
</dbReference>
<dbReference type="Gene3D" id="2.30.38.10">
    <property type="entry name" value="Luciferase, Domain 3"/>
    <property type="match status" value="2"/>
</dbReference>
<evidence type="ECO:0000256" key="4">
    <source>
        <dbReference type="ARBA" id="ARBA00022679"/>
    </source>
</evidence>
<dbReference type="InterPro" id="IPR001227">
    <property type="entry name" value="Ac_transferase_dom_sf"/>
</dbReference>
<dbReference type="SMART" id="SM00823">
    <property type="entry name" value="PKS_PP"/>
    <property type="match status" value="3"/>
</dbReference>
<dbReference type="SUPFAM" id="SSF53901">
    <property type="entry name" value="Thiolase-like"/>
    <property type="match status" value="1"/>
</dbReference>
<feature type="domain" description="Carrier" evidence="7">
    <location>
        <begin position="3248"/>
        <end position="3322"/>
    </location>
</feature>
<dbReference type="SUPFAM" id="SSF47336">
    <property type="entry name" value="ACP-like"/>
    <property type="match status" value="3"/>
</dbReference>
<dbReference type="Gene3D" id="3.30.559.10">
    <property type="entry name" value="Chloramphenicol acetyltransferase-like domain"/>
    <property type="match status" value="1"/>
</dbReference>
<dbReference type="FunFam" id="3.40.50.980:FF:000001">
    <property type="entry name" value="Non-ribosomal peptide synthetase"/>
    <property type="match status" value="1"/>
</dbReference>
<keyword evidence="5" id="KW-0663">Pyridoxal phosphate</keyword>
<dbReference type="InterPro" id="IPR005814">
    <property type="entry name" value="Aminotrans_3"/>
</dbReference>
<dbReference type="GO" id="GO:0006633">
    <property type="term" value="P:fatty acid biosynthetic process"/>
    <property type="evidence" value="ECO:0007669"/>
    <property type="project" value="InterPro"/>
</dbReference>
<dbReference type="GO" id="GO:0004315">
    <property type="term" value="F:3-oxoacyl-[acyl-carrier-protein] synthase activity"/>
    <property type="evidence" value="ECO:0007669"/>
    <property type="project" value="InterPro"/>
</dbReference>
<evidence type="ECO:0000256" key="2">
    <source>
        <dbReference type="ARBA" id="ARBA00022450"/>
    </source>
</evidence>
<keyword evidence="4" id="KW-0808">Transferase</keyword>
<dbReference type="Gene3D" id="3.40.50.980">
    <property type="match status" value="4"/>
</dbReference>
<gene>
    <name evidence="9" type="ORF">SAMN05216550_102415</name>
</gene>
<dbReference type="Pfam" id="PF00202">
    <property type="entry name" value="Aminotran_3"/>
    <property type="match status" value="1"/>
</dbReference>
<dbReference type="PROSITE" id="PS00455">
    <property type="entry name" value="AMP_BINDING"/>
    <property type="match status" value="2"/>
</dbReference>
<dbReference type="SUPFAM" id="SSF56801">
    <property type="entry name" value="Acetyl-CoA synthetase-like"/>
    <property type="match status" value="2"/>
</dbReference>
<feature type="domain" description="Carrier" evidence="7">
    <location>
        <begin position="1577"/>
        <end position="1652"/>
    </location>
</feature>
<dbReference type="Gene3D" id="3.40.366.10">
    <property type="entry name" value="Malonyl-Coenzyme A Acyl Carrier Protein, domain 2"/>
    <property type="match status" value="1"/>
</dbReference>
<dbReference type="GO" id="GO:0030170">
    <property type="term" value="F:pyridoxal phosphate binding"/>
    <property type="evidence" value="ECO:0007669"/>
    <property type="project" value="InterPro"/>
</dbReference>
<dbReference type="Pfam" id="PF00550">
    <property type="entry name" value="PP-binding"/>
    <property type="match status" value="3"/>
</dbReference>
<dbReference type="Gene3D" id="3.90.1150.10">
    <property type="entry name" value="Aspartate Aminotransferase, domain 1"/>
    <property type="match status" value="1"/>
</dbReference>
<keyword evidence="3" id="KW-0597">Phosphoprotein</keyword>
<dbReference type="CDD" id="cd19531">
    <property type="entry name" value="LCL_NRPS-like"/>
    <property type="match status" value="1"/>
</dbReference>
<dbReference type="Pfam" id="PF02801">
    <property type="entry name" value="Ketoacyl-synt_C"/>
    <property type="match status" value="1"/>
</dbReference>
<organism evidence="9 10">
    <name type="scientific">Paraburkholderia tropica</name>
    <dbReference type="NCBI Taxonomy" id="92647"/>
    <lineage>
        <taxon>Bacteria</taxon>
        <taxon>Pseudomonadati</taxon>
        <taxon>Pseudomonadota</taxon>
        <taxon>Betaproteobacteria</taxon>
        <taxon>Burkholderiales</taxon>
        <taxon>Burkholderiaceae</taxon>
        <taxon>Paraburkholderia</taxon>
    </lineage>
</organism>
<dbReference type="Pfam" id="PF00698">
    <property type="entry name" value="Acyl_transf_1"/>
    <property type="match status" value="1"/>
</dbReference>
<dbReference type="GO" id="GO:0008483">
    <property type="term" value="F:transaminase activity"/>
    <property type="evidence" value="ECO:0007669"/>
    <property type="project" value="InterPro"/>
</dbReference>
<evidence type="ECO:0000259" key="8">
    <source>
        <dbReference type="PROSITE" id="PS52004"/>
    </source>
</evidence>
<dbReference type="CDD" id="cd00833">
    <property type="entry name" value="PKS"/>
    <property type="match status" value="1"/>
</dbReference>
<dbReference type="InterPro" id="IPR020845">
    <property type="entry name" value="AMP-binding_CS"/>
</dbReference>
<protein>
    <submittedName>
        <fullName evidence="9">Amino acid adenylation domain-containing protein</fullName>
    </submittedName>
</protein>
<evidence type="ECO:0000256" key="5">
    <source>
        <dbReference type="ARBA" id="ARBA00022898"/>
    </source>
</evidence>
<dbReference type="InterPro" id="IPR009081">
    <property type="entry name" value="PP-bd_ACP"/>
</dbReference>
<dbReference type="SUPFAM" id="SSF55048">
    <property type="entry name" value="Probable ACP-binding domain of malonyl-CoA ACP transacylase"/>
    <property type="match status" value="1"/>
</dbReference>
<dbReference type="InterPro" id="IPR020806">
    <property type="entry name" value="PKS_PP-bd"/>
</dbReference>
<proteinExistence type="inferred from homology"/>
<dbReference type="Pfam" id="PF00501">
    <property type="entry name" value="AMP-binding"/>
    <property type="match status" value="2"/>
</dbReference>
<dbReference type="InterPro" id="IPR015424">
    <property type="entry name" value="PyrdxlP-dep_Trfase"/>
</dbReference>
<sequence>MSHRDDLSAASPRGSETGPGVVARFETIRAQFGDRLAAVDATGDERYADLGDRSARLATVLRERGLAAGERCAIMVPRSRDTLALILAILRVGAVYVPLDPAYPRAQLDFIVADCAPKLVIADASTLANAGDSHGAYGAPVDLAELIAAAQHAAPAAPHASDRDDAAYIMYTSGSTGKPKGVIVPHRAILRLVHGQTFTALTPDTRLLNLAPLAFDASTLEIWGPLLNGGCAAIINEVQPSLDAIAAEIARLGATSAWFTAGLFNALADYRLEAFAPLHDVLTGGDVLSPLHVRKVMDAHAAVQVVNGYGPTENTTFSCCFRIPRDEALAHGDAIPIGYAIAGTQAYIVDDKLAPVADGEVGELVVGGDGVALGYLNRPELTAEKFVDDVFTQGAKLYRTGDLVRRRADGAIDFLGRNDRQIKIAGKRIELDEIEHALRVAPGVADAAVAAFEGRNGKAIAGFVKADAASAAAFVDALRTHLKAALPDYMVPTELRVLPDFPLTPNGKINRKALLAELDIAAAPSASTQTQTQSQSQEHDLADPLAAVFEGLLGKPVDRRANFFDLGLRSLDLMRAHAIIARDVTQGLALVDLFRHPNVDALAAHLRATLGAPQGGKLEARRTQTSGAIAVIGMAGRFPGARNVAQLWANLLAGRDCVTHFDVSELEDSFDDAMRRDPSYVKARPILPDVDRFDAGFFGMLAREAALTDPQQRLFLEIAWEAFEDAGYDPAAVAGAVGVFAGTSMNTYFLKHVLSDRAVIDEFTSQFQIGEYQKLVGAGDFVATRTAYKLGLKGPAISVQTACSTSLTAIGLAVENLRAGRCDMALAGGVSITFPQKRGYFYQEGGMGAADGVCRPFDAHAQGTVFGSGAGVVLLKRLEDALADNDPISAVIRGVGMNNDGSDKVGFTAPSVDAQARAIAIAHAEAGIDPATIGYVEAHGTATPLGDPIEFAGLVQAFRLGGVEGGQFCALGSAKANVGHLDAAAGVTGLIAASLALRERTLPPLSHFQSPNPGIDAARSPFYFNTAARAWTEGSTPRRAGVSSFGVGGTNVHVVLEEAPLRERADAHADTHAEPAPQILPISARSAAALERAKANLANYLANPLASPPPLALADVAATLQTGRRAFSHRAVIVAETLDQAQAKLQKGALEAQAPQAAPAVVFMFPGQGAQYPGMGAALYRSEPVYREWIDKGAEALAPHLGLDIRTMLLGDVPEGDDTPHPIRSTIYAQPALFLTEYALAQLWISRGVRPTAMIGHSVGELVAACVAEAIEFEDALRLIAQRGALMQSAEPGAMLVVRLPEAELRAALPEDVDLAAINAPTLSVVAGPFAAIEAFEATLKARDIEHRRLHTSHAFHSRMMSGVVEELAKVADRLTFAPPKIPYVSSVTGQWAASDRPVSGRYWASHCRDVVRFADALATVTAQGKPLLLEIGPGRTLATFATQGLTKDRYQAAIASLPDFAQRERELSVLAEATGRLWLNGATPDWRALHGADARRIALPTYPFEPERHWIDAPATAAVRPAAAQEQTQITTQEQTQLQTQLQTQAAAIATPASTHAITDHSQTAMAQTAQIDRKPRLVAELASLLTEMSGEAPDTSNPDVTFWDLGYDSLFMGQVSRQLRRRYDVTISFRQIMSDYPTLPALAQFLDGALPPDPEPVAAPAPVETAAVVAAPIAVAPVAASTVAAPVATAVTAVTALPVTGDVQSVIRDQIAAMQSLMTRQLEVLQGVPVAVAQPVAAIAAPAAVATPVAAPVAAAVAAPVAAAPAAAAHAAGPEIKFEENRPTRFTAYKPGATTSAQMTDVQSAFITDLATRYSAKTATSKSRTQTYRAVLADPRTASGFREEWKELVYPIVAQRSKGSKIWDVDGNEYIDLVNGYGQTAFGHTPDFVVEAVNAQMAEGFAIGPQSPLAGEVAQMFADMTGHERVTFCNTGSEAVMAAMRLARTVTGKDKVVCFDGDYHGQFDEVLVKPGSEAGVPRAFPLAPGIPNSSVGNMVVLPYARSESLEWIKANIDDIAAVLIEPVQSRHPNLRPKEFVQQLRDVTAANESALIVDEVVTGFRVHPAGMQGYWGIKGDMATYGKVVGGGLPVGVLAGSAQYMDALDGGQWQFGDASVPEVPPTFFAGTFVRHPVVLAAMKAVLLHLQAAGPALQETLGARMDGLVQRINTHLEKVGIATRAETFSSWFYISFAGEDRLGSLFYAYMRFLGVHIMEGFPCFLTTSHSDEDIRKIGDAFVEAIAALQAAGILGGTAQPASIPAAATAAPAPTQAPLTEPQKEIWMSAQQSHEASLAFNESFTLELSGDLNEAAFERAFAATVARHDALRAHFSRVGDTMFADADARVPLEQIDLSTQADAHAQLAALVDAEAREVFDLTRAPLARAALVRLEANKWAFVFTAHHIICDGWSINIILRDLQALYAAEVSGTAAELDDVQSFLAFAKAQDEAGVDQETRDFWMNLHREGAPQLDLPGDRARPEVKSFNGASTTRLLSADLLKQVKTTASKQGCSLFAALFGAAQVLFGRLAGRDDVVIAAPMAGQSQAGEALLAGHCVNFLPLRVKFDGAQSFATHMKAVRDHLYDAGDRQNYTYGALVRDLGIKRDFSRLPLTDLQFNLEKVDSQLDMAGVSTRFAPNAKAYSNFDLFLNVIESAQGLRLDCDFNTDVYDESTIQRWLGYYETLLGAIARDADTSIATLPLLGDAEIRHLRDELNASQRAYDLTQTTPALIAAQAKKTPDAVAVADEFASLSYSELDARANQIARRLVAAGIAQHGRVAIAMERTAMTVAAMIGVWRTGCAYVPLDMTMPAARLRQILDGAGIAAVLSDAGSRAVLEPGDHRVLELETLLAQHQDASVALPRVQDADAAYVIFTSGSTGQPKGVEIPHRALSNFLLSMAQEPGFTAQDRIVAVTTFSFDISGLELFLPLVTGGQVFVAGHAEVRTGYELVSRLKAQASTVLQATPSLWRMLLEAGFKAPQGFKILCGGEPLPRDLADALLATGAEVWNLYGPTETTIWSAAARVQPTGAVVLGAPLANTQLHVLTDDLRLAPEGVTGELWIGGEGLATGYFNRPDLTDAAFRTIAVEGAAPARLYRTGDLAKRLADGALQHLGRRDQQIKLRGFRIEIEDIEAALRKAPGVAAAAVALHTVNDHPRLVGYVVETQQGKADLGEIAAYVAMELPTYMVPTLWMVLDALPQTQNGKLDRKALPVPSADMVAAPARQAQAAHATLKAVPQTAAPVEAESPASEPAALTPTQATLVSIWSDVLGVQQIGIDQPFFSLGADSLQLFRIVARMNERGLGVDARQLMKNVSIAQLAASLDGAQVEAVAEVAAVARPSILNFKRRNAGGM</sequence>
<dbReference type="SMART" id="SM00827">
    <property type="entry name" value="PKS_AT"/>
    <property type="match status" value="1"/>
</dbReference>
<dbReference type="InterPro" id="IPR000873">
    <property type="entry name" value="AMP-dep_synth/lig_dom"/>
</dbReference>
<dbReference type="InterPro" id="IPR014031">
    <property type="entry name" value="Ketoacyl_synth_C"/>
</dbReference>
<dbReference type="CDD" id="cd12117">
    <property type="entry name" value="A_NRPS_Srf_like"/>
    <property type="match status" value="1"/>
</dbReference>
<dbReference type="FunFam" id="3.40.50.12780:FF:000012">
    <property type="entry name" value="Non-ribosomal peptide synthetase"/>
    <property type="match status" value="1"/>
</dbReference>
<comment type="caution">
    <text evidence="9">The sequence shown here is derived from an EMBL/GenBank/DDBJ whole genome shotgun (WGS) entry which is preliminary data.</text>
</comment>
<dbReference type="Proteomes" id="UP000183529">
    <property type="component" value="Unassembled WGS sequence"/>
</dbReference>
<dbReference type="Pfam" id="PF13193">
    <property type="entry name" value="AMP-binding_C"/>
    <property type="match status" value="2"/>
</dbReference>
<dbReference type="InterPro" id="IPR015422">
    <property type="entry name" value="PyrdxlP-dep_Trfase_small"/>
</dbReference>
<evidence type="ECO:0000313" key="10">
    <source>
        <dbReference type="Proteomes" id="UP000183529"/>
    </source>
</evidence>
<dbReference type="GO" id="GO:0043041">
    <property type="term" value="P:amino acid activation for nonribosomal peptide biosynthetic process"/>
    <property type="evidence" value="ECO:0007669"/>
    <property type="project" value="TreeGrafter"/>
</dbReference>
<dbReference type="Gene3D" id="3.30.300.30">
    <property type="match status" value="2"/>
</dbReference>
<dbReference type="SUPFAM" id="SSF52777">
    <property type="entry name" value="CoA-dependent acyltransferases"/>
    <property type="match status" value="2"/>
</dbReference>
<dbReference type="InterPro" id="IPR014043">
    <property type="entry name" value="Acyl_transferase_dom"/>
</dbReference>
<dbReference type="InterPro" id="IPR036736">
    <property type="entry name" value="ACP-like_sf"/>
</dbReference>
<dbReference type="InterPro" id="IPR023213">
    <property type="entry name" value="CAT-like_dom_sf"/>
</dbReference>
<dbReference type="Gene3D" id="1.10.1200.10">
    <property type="entry name" value="ACP-like"/>
    <property type="match status" value="3"/>
</dbReference>
<dbReference type="Gene3D" id="3.30.70.3290">
    <property type="match status" value="1"/>
</dbReference>
<evidence type="ECO:0000259" key="7">
    <source>
        <dbReference type="PROSITE" id="PS50075"/>
    </source>
</evidence>
<dbReference type="GO" id="GO:0031177">
    <property type="term" value="F:phosphopantetheine binding"/>
    <property type="evidence" value="ECO:0007669"/>
    <property type="project" value="InterPro"/>
</dbReference>
<dbReference type="InterPro" id="IPR015421">
    <property type="entry name" value="PyrdxlP-dep_Trfase_major"/>
</dbReference>
<dbReference type="InterPro" id="IPR025110">
    <property type="entry name" value="AMP-bd_C"/>
</dbReference>
<dbReference type="Pfam" id="PF22621">
    <property type="entry name" value="CurL-like_PKS_C"/>
    <property type="match status" value="1"/>
</dbReference>
<dbReference type="Gene3D" id="3.30.559.30">
    <property type="entry name" value="Nonribosomal peptide synthetase, condensation domain"/>
    <property type="match status" value="1"/>
</dbReference>
<dbReference type="InterPro" id="IPR016039">
    <property type="entry name" value="Thiolase-like"/>
</dbReference>
<evidence type="ECO:0000256" key="6">
    <source>
        <dbReference type="ARBA" id="ARBA00029443"/>
    </source>
</evidence>
<dbReference type="SMART" id="SM00825">
    <property type="entry name" value="PKS_KS"/>
    <property type="match status" value="1"/>
</dbReference>
<dbReference type="GO" id="GO:0044550">
    <property type="term" value="P:secondary metabolite biosynthetic process"/>
    <property type="evidence" value="ECO:0007669"/>
    <property type="project" value="TreeGrafter"/>
</dbReference>
<dbReference type="PROSITE" id="PS00606">
    <property type="entry name" value="KS3_1"/>
    <property type="match status" value="1"/>
</dbReference>
<dbReference type="GO" id="GO:0005737">
    <property type="term" value="C:cytoplasm"/>
    <property type="evidence" value="ECO:0007669"/>
    <property type="project" value="TreeGrafter"/>
</dbReference>